<name>A0A2D6YKH6_9DELT</name>
<comment type="caution">
    <text evidence="1">The sequence shown here is derived from an EMBL/GenBank/DDBJ whole genome shotgun (WGS) entry which is preliminary data.</text>
</comment>
<proteinExistence type="predicted"/>
<gene>
    <name evidence="1" type="ORF">CMN54_09515</name>
</gene>
<evidence type="ECO:0000313" key="2">
    <source>
        <dbReference type="Proteomes" id="UP000226525"/>
    </source>
</evidence>
<protein>
    <recommendedName>
        <fullName evidence="3">MipA/OmpV family protein</fullName>
    </recommendedName>
</protein>
<dbReference type="Proteomes" id="UP000226525">
    <property type="component" value="Unassembled WGS sequence"/>
</dbReference>
<dbReference type="EMBL" id="NZEX01000105">
    <property type="protein sequence ID" value="MAH63664.1"/>
    <property type="molecule type" value="Genomic_DNA"/>
</dbReference>
<dbReference type="AlphaFoldDB" id="A0A2D6YKH6"/>
<evidence type="ECO:0008006" key="3">
    <source>
        <dbReference type="Google" id="ProtNLM"/>
    </source>
</evidence>
<evidence type="ECO:0000313" key="1">
    <source>
        <dbReference type="EMBL" id="MAH63664.1"/>
    </source>
</evidence>
<reference evidence="2" key="1">
    <citation type="submission" date="2017-09" db="EMBL/GenBank/DDBJ databases">
        <title>The Reconstruction of 2,631 Draft Metagenome-Assembled Genomes from the Global Oceans.</title>
        <authorList>
            <person name="Tully B.J."/>
            <person name="Graham E.D."/>
            <person name="Heidelberg J.F."/>
        </authorList>
    </citation>
    <scope>NUCLEOTIDE SEQUENCE [LARGE SCALE GENOMIC DNA]</scope>
</reference>
<dbReference type="InterPro" id="IPR010583">
    <property type="entry name" value="MipA"/>
</dbReference>
<sequence length="316" mass="35432">MPEWGCKKENSFYSIVKKQIQLILQESRMIRLTWCTLIGLLIGSQSLSARERPRWELGVIHAAGQLPHYTGSNHYYQRSINLPYGILRSEQVDVSGVPKLFTDFTPDLRLEMAFGAELPVESGDLNELPPPGADGSSEKVIRTKNYTRRGMEDIQALIGIGLTLDWYLGEHVTVDFPLLSKSTLGGGFRYAGNSFAPGISVDAFDRDSNYILALGLSWEYGDENFNRSYYEVKADDALPGRPVYSPSAGLISRNETFRFAAQVTRRLYFFALQYRRVLENSVVQDSPLVVVNKNEGWAFGVILALTASDASVTRRK</sequence>
<organism evidence="1 2">
    <name type="scientific">SAR324 cluster bacterium</name>
    <dbReference type="NCBI Taxonomy" id="2024889"/>
    <lineage>
        <taxon>Bacteria</taxon>
        <taxon>Deltaproteobacteria</taxon>
        <taxon>SAR324 cluster</taxon>
    </lineage>
</organism>
<dbReference type="Pfam" id="PF06629">
    <property type="entry name" value="MipA"/>
    <property type="match status" value="1"/>
</dbReference>
<accession>A0A2D6YKH6</accession>